<protein>
    <submittedName>
        <fullName evidence="9">Uncharacterized protein</fullName>
    </submittedName>
</protein>
<evidence type="ECO:0000256" key="7">
    <source>
        <dbReference type="ARBA" id="ARBA00023004"/>
    </source>
</evidence>
<dbReference type="GO" id="GO:0005506">
    <property type="term" value="F:iron ion binding"/>
    <property type="evidence" value="ECO:0007669"/>
    <property type="project" value="InterPro"/>
</dbReference>
<evidence type="ECO:0000256" key="3">
    <source>
        <dbReference type="ARBA" id="ARBA00010617"/>
    </source>
</evidence>
<gene>
    <name evidence="9" type="ORF">RDB_LOCUS47296</name>
</gene>
<sequence length="307" mass="35037">MPTKLADTMISTIKGADAKEINMLEWCKMATLEIIGQAGFGYTFGAIGGKRSPYISTMRNIMPTIASLFRFKRYISWMLFFIPRALGTRLVEWGPTGYIQHLRKMNDTQTEYSRHILVSRKAVVSESDDGEFDDILSTLIRSNESAEEEERLSEDQLRGQINTFVFAGFETTSAALARIVHLITERPHIQTQLRAELLNANPDVQSLDKLPYLNAVVREALRLHPPVPTIERCAIKDWVLPLRYPTKDNKHEMYIKKGTRLLISLSCANRCRDTWGEDAEEFRPERWLIPLAQSVTDAKLLGVYSPM</sequence>
<keyword evidence="6" id="KW-0560">Oxidoreductase</keyword>
<evidence type="ECO:0000256" key="1">
    <source>
        <dbReference type="ARBA" id="ARBA00001971"/>
    </source>
</evidence>
<dbReference type="InterPro" id="IPR036396">
    <property type="entry name" value="Cyt_P450_sf"/>
</dbReference>
<reference evidence="9" key="1">
    <citation type="submission" date="2021-01" db="EMBL/GenBank/DDBJ databases">
        <authorList>
            <person name="Kaushik A."/>
        </authorList>
    </citation>
    <scope>NUCLEOTIDE SEQUENCE</scope>
    <source>
        <strain evidence="9">AG2-2IIIB</strain>
    </source>
</reference>
<dbReference type="Pfam" id="PF00067">
    <property type="entry name" value="p450"/>
    <property type="match status" value="1"/>
</dbReference>
<dbReference type="PANTHER" id="PTHR24305:SF166">
    <property type="entry name" value="CYTOCHROME P450 12A4, MITOCHONDRIAL-RELATED"/>
    <property type="match status" value="1"/>
</dbReference>
<comment type="similarity">
    <text evidence="3">Belongs to the cytochrome P450 family.</text>
</comment>
<proteinExistence type="inferred from homology"/>
<comment type="cofactor">
    <cofactor evidence="1">
        <name>heme</name>
        <dbReference type="ChEBI" id="CHEBI:30413"/>
    </cofactor>
</comment>
<dbReference type="EMBL" id="CAJMWT010001671">
    <property type="protein sequence ID" value="CAE6414209.1"/>
    <property type="molecule type" value="Genomic_DNA"/>
</dbReference>
<evidence type="ECO:0000256" key="5">
    <source>
        <dbReference type="ARBA" id="ARBA00022723"/>
    </source>
</evidence>
<organism evidence="9 10">
    <name type="scientific">Rhizoctonia solani</name>
    <dbReference type="NCBI Taxonomy" id="456999"/>
    <lineage>
        <taxon>Eukaryota</taxon>
        <taxon>Fungi</taxon>
        <taxon>Dikarya</taxon>
        <taxon>Basidiomycota</taxon>
        <taxon>Agaricomycotina</taxon>
        <taxon>Agaricomycetes</taxon>
        <taxon>Cantharellales</taxon>
        <taxon>Ceratobasidiaceae</taxon>
        <taxon>Rhizoctonia</taxon>
    </lineage>
</organism>
<evidence type="ECO:0000256" key="8">
    <source>
        <dbReference type="ARBA" id="ARBA00023033"/>
    </source>
</evidence>
<comment type="pathway">
    <text evidence="2">Secondary metabolite biosynthesis.</text>
</comment>
<dbReference type="SUPFAM" id="SSF48264">
    <property type="entry name" value="Cytochrome P450"/>
    <property type="match status" value="1"/>
</dbReference>
<dbReference type="GO" id="GO:0004497">
    <property type="term" value="F:monooxygenase activity"/>
    <property type="evidence" value="ECO:0007669"/>
    <property type="project" value="UniProtKB-KW"/>
</dbReference>
<dbReference type="Proteomes" id="UP000663843">
    <property type="component" value="Unassembled WGS sequence"/>
</dbReference>
<evidence type="ECO:0000256" key="6">
    <source>
        <dbReference type="ARBA" id="ARBA00023002"/>
    </source>
</evidence>
<keyword evidence="7" id="KW-0408">Iron</keyword>
<evidence type="ECO:0000313" key="10">
    <source>
        <dbReference type="Proteomes" id="UP000663843"/>
    </source>
</evidence>
<dbReference type="GO" id="GO:0016705">
    <property type="term" value="F:oxidoreductase activity, acting on paired donors, with incorporation or reduction of molecular oxygen"/>
    <property type="evidence" value="ECO:0007669"/>
    <property type="project" value="InterPro"/>
</dbReference>
<accession>A0A8H3ACG0</accession>
<comment type="caution">
    <text evidence="9">The sequence shown here is derived from an EMBL/GenBank/DDBJ whole genome shotgun (WGS) entry which is preliminary data.</text>
</comment>
<keyword evidence="5" id="KW-0479">Metal-binding</keyword>
<dbReference type="InterPro" id="IPR050121">
    <property type="entry name" value="Cytochrome_P450_monoxygenase"/>
</dbReference>
<keyword evidence="4" id="KW-0349">Heme</keyword>
<dbReference type="InterPro" id="IPR001128">
    <property type="entry name" value="Cyt_P450"/>
</dbReference>
<dbReference type="GO" id="GO:0020037">
    <property type="term" value="F:heme binding"/>
    <property type="evidence" value="ECO:0007669"/>
    <property type="project" value="InterPro"/>
</dbReference>
<dbReference type="PANTHER" id="PTHR24305">
    <property type="entry name" value="CYTOCHROME P450"/>
    <property type="match status" value="1"/>
</dbReference>
<keyword evidence="8" id="KW-0503">Monooxygenase</keyword>
<dbReference type="AlphaFoldDB" id="A0A8H3ACG0"/>
<evidence type="ECO:0000256" key="2">
    <source>
        <dbReference type="ARBA" id="ARBA00005179"/>
    </source>
</evidence>
<dbReference type="Gene3D" id="1.10.630.10">
    <property type="entry name" value="Cytochrome P450"/>
    <property type="match status" value="1"/>
</dbReference>
<name>A0A8H3ACG0_9AGAM</name>
<evidence type="ECO:0000256" key="4">
    <source>
        <dbReference type="ARBA" id="ARBA00022617"/>
    </source>
</evidence>
<evidence type="ECO:0000313" key="9">
    <source>
        <dbReference type="EMBL" id="CAE6414209.1"/>
    </source>
</evidence>